<feature type="transmembrane region" description="Helical" evidence="1">
    <location>
        <begin position="16"/>
        <end position="34"/>
    </location>
</feature>
<keyword evidence="1" id="KW-0472">Membrane</keyword>
<evidence type="ECO:0000256" key="1">
    <source>
        <dbReference type="SAM" id="Phobius"/>
    </source>
</evidence>
<keyword evidence="3" id="KW-1185">Reference proteome</keyword>
<accession>A0A3S9SZU0</accession>
<dbReference type="EMBL" id="CP016379">
    <property type="protein sequence ID" value="AZR73866.1"/>
    <property type="molecule type" value="Genomic_DNA"/>
</dbReference>
<evidence type="ECO:0000313" key="2">
    <source>
        <dbReference type="EMBL" id="AZR73866.1"/>
    </source>
</evidence>
<keyword evidence="1" id="KW-0812">Transmembrane</keyword>
<dbReference type="Proteomes" id="UP000267250">
    <property type="component" value="Chromosome"/>
</dbReference>
<organism evidence="2 3">
    <name type="scientific">Anoxybacter fermentans</name>
    <dbReference type="NCBI Taxonomy" id="1323375"/>
    <lineage>
        <taxon>Bacteria</taxon>
        <taxon>Bacillati</taxon>
        <taxon>Bacillota</taxon>
        <taxon>Clostridia</taxon>
        <taxon>Halanaerobiales</taxon>
        <taxon>Anoxybacter</taxon>
    </lineage>
</organism>
<gene>
    <name evidence="2" type="ORF">BBF96_10985</name>
</gene>
<keyword evidence="1" id="KW-1133">Transmembrane helix</keyword>
<dbReference type="AlphaFoldDB" id="A0A3S9SZU0"/>
<dbReference type="KEGG" id="aft:BBF96_10985"/>
<name>A0A3S9SZU0_9FIRM</name>
<protein>
    <submittedName>
        <fullName evidence="2">Uncharacterized protein</fullName>
    </submittedName>
</protein>
<sequence length="66" mass="7840">MDQVNSLNYSWEILKIFLYLSAIIVLIYGLNYFLRNSRRYFGQQGSVIKVIDRGFCPSMRRCILSR</sequence>
<evidence type="ECO:0000313" key="3">
    <source>
        <dbReference type="Proteomes" id="UP000267250"/>
    </source>
</evidence>
<reference evidence="2 3" key="1">
    <citation type="submission" date="2016-07" db="EMBL/GenBank/DDBJ databases">
        <title>Genome and transcriptome analysis of iron-reducing fermentative bacteria Anoxybacter fermentans.</title>
        <authorList>
            <person name="Zeng X."/>
            <person name="Shao Z."/>
        </authorList>
    </citation>
    <scope>NUCLEOTIDE SEQUENCE [LARGE SCALE GENOMIC DNA]</scope>
    <source>
        <strain evidence="2 3">DY22613</strain>
    </source>
</reference>
<proteinExistence type="predicted"/>